<dbReference type="Pfam" id="PF02362">
    <property type="entry name" value="B3"/>
    <property type="match status" value="1"/>
</dbReference>
<name>A0ABP0T8Y9_9BRYO</name>
<feature type="domain" description="TF-B3" evidence="9">
    <location>
        <begin position="197"/>
        <end position="298"/>
    </location>
</feature>
<keyword evidence="12" id="KW-1185">Reference proteome</keyword>
<dbReference type="PROSITE" id="PS50863">
    <property type="entry name" value="B3"/>
    <property type="match status" value="1"/>
</dbReference>
<keyword evidence="5" id="KW-0238">DNA-binding</keyword>
<proteinExistence type="predicted"/>
<evidence type="ECO:0000256" key="2">
    <source>
        <dbReference type="ARBA" id="ARBA00022771"/>
    </source>
</evidence>
<organism evidence="11 12">
    <name type="scientific">Sphagnum troendelagicum</name>
    <dbReference type="NCBI Taxonomy" id="128251"/>
    <lineage>
        <taxon>Eukaryota</taxon>
        <taxon>Viridiplantae</taxon>
        <taxon>Streptophyta</taxon>
        <taxon>Embryophyta</taxon>
        <taxon>Bryophyta</taxon>
        <taxon>Sphagnophytina</taxon>
        <taxon>Sphagnopsida</taxon>
        <taxon>Sphagnales</taxon>
        <taxon>Sphagnaceae</taxon>
        <taxon>Sphagnum</taxon>
    </lineage>
</organism>
<dbReference type="PROSITE" id="PS51050">
    <property type="entry name" value="ZF_CW"/>
    <property type="match status" value="1"/>
</dbReference>
<evidence type="ECO:0000256" key="5">
    <source>
        <dbReference type="ARBA" id="ARBA00023125"/>
    </source>
</evidence>
<keyword evidence="6" id="KW-0804">Transcription</keyword>
<dbReference type="Pfam" id="PF07496">
    <property type="entry name" value="zf-CW"/>
    <property type="match status" value="1"/>
</dbReference>
<dbReference type="EMBL" id="OZ019893">
    <property type="protein sequence ID" value="CAK9189742.1"/>
    <property type="molecule type" value="Genomic_DNA"/>
</dbReference>
<evidence type="ECO:0000259" key="10">
    <source>
        <dbReference type="PROSITE" id="PS51050"/>
    </source>
</evidence>
<evidence type="ECO:0000256" key="4">
    <source>
        <dbReference type="ARBA" id="ARBA00023015"/>
    </source>
</evidence>
<evidence type="ECO:0000256" key="1">
    <source>
        <dbReference type="ARBA" id="ARBA00022723"/>
    </source>
</evidence>
<feature type="domain" description="CW-type" evidence="10">
    <location>
        <begin position="479"/>
        <end position="529"/>
    </location>
</feature>
<keyword evidence="7" id="KW-0539">Nucleus</keyword>
<evidence type="ECO:0000256" key="7">
    <source>
        <dbReference type="ARBA" id="ARBA00023242"/>
    </source>
</evidence>
<evidence type="ECO:0000256" key="8">
    <source>
        <dbReference type="SAM" id="MobiDB-lite"/>
    </source>
</evidence>
<dbReference type="Gene3D" id="2.40.330.10">
    <property type="entry name" value="DNA-binding pseudobarrel domain"/>
    <property type="match status" value="1"/>
</dbReference>
<evidence type="ECO:0000313" key="12">
    <source>
        <dbReference type="Proteomes" id="UP001497512"/>
    </source>
</evidence>
<keyword evidence="4" id="KW-0805">Transcription regulation</keyword>
<evidence type="ECO:0000256" key="3">
    <source>
        <dbReference type="ARBA" id="ARBA00022833"/>
    </source>
</evidence>
<sequence>MKSTIRQLQKYIGELSGERNNAEQMLQGDSLTVAQAQAAWTSCISTPINVRCFTEEQRPEENGGSDLHAGGKGAAAAAAARRGSPKKSSSALATTASTCQFPGGTSLLVGCVLGKSSSRTGKQQERGLLKWKLSDNKDKYLSTAPPSTLEPLAILSAGEAGGENQTVASSISIDNPCVTIQNPEPVTSPLSTMTLLFEKVASITDCRSTGHFVLPKRKVEEHFPALSRPGGVWMKLLDEFGKEWAFEFCFWHSKESRIYYFKKFYPYVQSTDLRGGDTVYFSRIEPQGTLFMGYRKQNSVASKYDQAAANPATSMNDPDYLPSSSEHGSGCVGDQKSALLAPRNELRLYGADHVNSLDRVFTKRKRRKESPSFFAHGTNVIDQLAPGEVLVGEKAAGRQETKSQVLQHMDSRTSGPLSSKWKRLRDYAEEYIEWEEMHGLLQPLPGVLPTIVTIEGHDFEEYKEAPVLTKRTFFSSDLCTGGDKWVMCDNCGSWRRLSSDTFVPSPWICSNNIKDPERSHCNTPQELSDDKIEQLLGFPSQQEAVIDSQEEEHDDLPAEHFLDEQEYSDMATPELTSLVLHEDDECVAREALLSVKTSAPPVEESRRNSLTGCINLSGNSRVEKNGFKYTPGSSWVPRLQQDCLREPCAVSARRSSSYIPSGAGKGHQLCAGCEIFIGSAAQACKLCGTLTEYGARRRAQLVDELEV</sequence>
<dbReference type="InterPro" id="IPR015300">
    <property type="entry name" value="DNA-bd_pseudobarrel_sf"/>
</dbReference>
<feature type="region of interest" description="Disordered" evidence="8">
    <location>
        <begin position="55"/>
        <end position="89"/>
    </location>
</feature>
<keyword evidence="2" id="KW-0863">Zinc-finger</keyword>
<feature type="compositionally biased region" description="Low complexity" evidence="8">
    <location>
        <begin position="74"/>
        <end position="89"/>
    </location>
</feature>
<protein>
    <submittedName>
        <fullName evidence="11">Uncharacterized protein</fullName>
    </submittedName>
</protein>
<evidence type="ECO:0000313" key="11">
    <source>
        <dbReference type="EMBL" id="CAK9189742.1"/>
    </source>
</evidence>
<reference evidence="11 12" key="1">
    <citation type="submission" date="2024-02" db="EMBL/GenBank/DDBJ databases">
        <authorList>
            <consortium name="ELIXIR-Norway"/>
            <consortium name="Elixir Norway"/>
        </authorList>
    </citation>
    <scope>NUCLEOTIDE SEQUENCE [LARGE SCALE GENOMIC DNA]</scope>
</reference>
<dbReference type="PANTHER" id="PTHR46245">
    <property type="entry name" value="B3 DOMAIN-CONTAINING PROTEIN OS07G0563300"/>
    <property type="match status" value="1"/>
</dbReference>
<keyword evidence="1" id="KW-0479">Metal-binding</keyword>
<dbReference type="Gene3D" id="3.30.40.100">
    <property type="match status" value="1"/>
</dbReference>
<dbReference type="InterPro" id="IPR003340">
    <property type="entry name" value="B3_DNA-bd"/>
</dbReference>
<dbReference type="SUPFAM" id="SSF101936">
    <property type="entry name" value="DNA-binding pseudobarrel domain"/>
    <property type="match status" value="1"/>
</dbReference>
<evidence type="ECO:0000259" key="9">
    <source>
        <dbReference type="PROSITE" id="PS50863"/>
    </source>
</evidence>
<dbReference type="SMART" id="SM01019">
    <property type="entry name" value="B3"/>
    <property type="match status" value="1"/>
</dbReference>
<dbReference type="PANTHER" id="PTHR46245:SF2">
    <property type="entry name" value="B3 DOMAIN-CONTAINING TRANSCRIPTION REPRESSOR VAL2"/>
    <property type="match status" value="1"/>
</dbReference>
<keyword evidence="3" id="KW-0862">Zinc</keyword>
<evidence type="ECO:0000256" key="6">
    <source>
        <dbReference type="ARBA" id="ARBA00023163"/>
    </source>
</evidence>
<accession>A0ABP0T8Y9</accession>
<dbReference type="Proteomes" id="UP001497512">
    <property type="component" value="Chromosome 1"/>
</dbReference>
<dbReference type="InterPro" id="IPR011124">
    <property type="entry name" value="Znf_CW"/>
</dbReference>
<gene>
    <name evidence="11" type="ORF">CSSPTR1EN2_LOCUS393</name>
</gene>
<dbReference type="CDD" id="cd10017">
    <property type="entry name" value="B3_DNA"/>
    <property type="match status" value="1"/>
</dbReference>